<evidence type="ECO:0000256" key="1">
    <source>
        <dbReference type="SAM" id="MobiDB-lite"/>
    </source>
</evidence>
<dbReference type="PANTHER" id="PTHR31170">
    <property type="entry name" value="BNAC04G53230D PROTEIN"/>
    <property type="match status" value="1"/>
</dbReference>
<comment type="caution">
    <text evidence="2">The sequence shown here is derived from an EMBL/GenBank/DDBJ whole genome shotgun (WGS) entry which is preliminary data.</text>
</comment>
<protein>
    <submittedName>
        <fullName evidence="2">Uncharacterized protein</fullName>
    </submittedName>
</protein>
<proteinExistence type="predicted"/>
<dbReference type="AlphaFoldDB" id="A0A8J5EWK8"/>
<sequence>MEDRTPTTEDVESSPLESPAPSPSNSRSDSSSSLQESSYEASPTKPIAINIDLGDMLWIFMEKLRWASNKPKEGIQATIFRVPENIRRTNVDSFEPKMVSLGPYHHGKQLFRATDEWIKFPCASNFFRRTIRMDVDLVKHIVVQLKDWESKLRCAYSEQISMSSDEFVEMMLLNCAFMAEFLREQYGSIKRTEKQEGGGGGGQRIEMEEYSWKWAAPSIINDMLVVANQFPLPPLLYLFEMCGRDDIYEIDMEKVAVEILDVDINSESLLRSRAAEERNGGAIMNPRRSRAVARKSRMHIAVSSRSDDIARDCRKNTTMSRLPPVAGDRITAEGNYRCWLVTRM</sequence>
<dbReference type="InterPro" id="IPR004158">
    <property type="entry name" value="DUF247_pln"/>
</dbReference>
<dbReference type="Pfam" id="PF03140">
    <property type="entry name" value="DUF247"/>
    <property type="match status" value="1"/>
</dbReference>
<keyword evidence="3" id="KW-1185">Reference proteome</keyword>
<dbReference type="EMBL" id="JACMSC010000018">
    <property type="protein sequence ID" value="KAG6475749.1"/>
    <property type="molecule type" value="Genomic_DNA"/>
</dbReference>
<organism evidence="2 3">
    <name type="scientific">Zingiber officinale</name>
    <name type="common">Ginger</name>
    <name type="synonym">Amomum zingiber</name>
    <dbReference type="NCBI Taxonomy" id="94328"/>
    <lineage>
        <taxon>Eukaryota</taxon>
        <taxon>Viridiplantae</taxon>
        <taxon>Streptophyta</taxon>
        <taxon>Embryophyta</taxon>
        <taxon>Tracheophyta</taxon>
        <taxon>Spermatophyta</taxon>
        <taxon>Magnoliopsida</taxon>
        <taxon>Liliopsida</taxon>
        <taxon>Zingiberales</taxon>
        <taxon>Zingiberaceae</taxon>
        <taxon>Zingiber</taxon>
    </lineage>
</organism>
<gene>
    <name evidence="2" type="ORF">ZIOFF_064978</name>
</gene>
<feature type="region of interest" description="Disordered" evidence="1">
    <location>
        <begin position="1"/>
        <end position="41"/>
    </location>
</feature>
<name>A0A8J5EWK8_ZINOF</name>
<feature type="compositionally biased region" description="Low complexity" evidence="1">
    <location>
        <begin position="13"/>
        <end position="41"/>
    </location>
</feature>
<dbReference type="Proteomes" id="UP000734854">
    <property type="component" value="Unassembled WGS sequence"/>
</dbReference>
<accession>A0A8J5EWK8</accession>
<evidence type="ECO:0000313" key="3">
    <source>
        <dbReference type="Proteomes" id="UP000734854"/>
    </source>
</evidence>
<evidence type="ECO:0000313" key="2">
    <source>
        <dbReference type="EMBL" id="KAG6475749.1"/>
    </source>
</evidence>
<reference evidence="2 3" key="1">
    <citation type="submission" date="2020-08" db="EMBL/GenBank/DDBJ databases">
        <title>Plant Genome Project.</title>
        <authorList>
            <person name="Zhang R.-G."/>
        </authorList>
    </citation>
    <scope>NUCLEOTIDE SEQUENCE [LARGE SCALE GENOMIC DNA]</scope>
    <source>
        <tissue evidence="2">Rhizome</tissue>
    </source>
</reference>
<dbReference type="PANTHER" id="PTHR31170:SF25">
    <property type="entry name" value="BNAA09G04570D PROTEIN"/>
    <property type="match status" value="1"/>
</dbReference>